<feature type="compositionally biased region" description="Polar residues" evidence="1">
    <location>
        <begin position="26"/>
        <end position="42"/>
    </location>
</feature>
<feature type="compositionally biased region" description="Polar residues" evidence="1">
    <location>
        <begin position="1"/>
        <end position="12"/>
    </location>
</feature>
<name>A0A540N2E4_MALBA</name>
<dbReference type="STRING" id="106549.A0A540N2E4"/>
<gene>
    <name evidence="2" type="ORF">C1H46_009696</name>
</gene>
<accession>A0A540N2E4</accession>
<feature type="region of interest" description="Disordered" evidence="1">
    <location>
        <begin position="1"/>
        <end position="78"/>
    </location>
</feature>
<comment type="caution">
    <text evidence="2">The sequence shown here is derived from an EMBL/GenBank/DDBJ whole genome shotgun (WGS) entry which is preliminary data.</text>
</comment>
<evidence type="ECO:0000256" key="1">
    <source>
        <dbReference type="SAM" id="MobiDB-lite"/>
    </source>
</evidence>
<dbReference type="EMBL" id="VIEB01000135">
    <property type="protein sequence ID" value="TQE04713.1"/>
    <property type="molecule type" value="Genomic_DNA"/>
</dbReference>
<protein>
    <submittedName>
        <fullName evidence="2">Uncharacterized protein</fullName>
    </submittedName>
</protein>
<feature type="compositionally biased region" description="Polar residues" evidence="1">
    <location>
        <begin position="59"/>
        <end position="68"/>
    </location>
</feature>
<organism evidence="2 3">
    <name type="scientific">Malus baccata</name>
    <name type="common">Siberian crab apple</name>
    <name type="synonym">Pyrus baccata</name>
    <dbReference type="NCBI Taxonomy" id="106549"/>
    <lineage>
        <taxon>Eukaryota</taxon>
        <taxon>Viridiplantae</taxon>
        <taxon>Streptophyta</taxon>
        <taxon>Embryophyta</taxon>
        <taxon>Tracheophyta</taxon>
        <taxon>Spermatophyta</taxon>
        <taxon>Magnoliopsida</taxon>
        <taxon>eudicotyledons</taxon>
        <taxon>Gunneridae</taxon>
        <taxon>Pentapetalae</taxon>
        <taxon>rosids</taxon>
        <taxon>fabids</taxon>
        <taxon>Rosales</taxon>
        <taxon>Rosaceae</taxon>
        <taxon>Amygdaloideae</taxon>
        <taxon>Maleae</taxon>
        <taxon>Malus</taxon>
    </lineage>
</organism>
<keyword evidence="3" id="KW-1185">Reference proteome</keyword>
<evidence type="ECO:0000313" key="3">
    <source>
        <dbReference type="Proteomes" id="UP000315295"/>
    </source>
</evidence>
<evidence type="ECO:0000313" key="2">
    <source>
        <dbReference type="EMBL" id="TQE04713.1"/>
    </source>
</evidence>
<proteinExistence type="predicted"/>
<dbReference type="Proteomes" id="UP000315295">
    <property type="component" value="Unassembled WGS sequence"/>
</dbReference>
<dbReference type="AlphaFoldDB" id="A0A540N2E4"/>
<reference evidence="2 3" key="1">
    <citation type="journal article" date="2019" name="G3 (Bethesda)">
        <title>Sequencing of a Wild Apple (Malus baccata) Genome Unravels the Differences Between Cultivated and Wild Apple Species Regarding Disease Resistance and Cold Tolerance.</title>
        <authorList>
            <person name="Chen X."/>
        </authorList>
    </citation>
    <scope>NUCLEOTIDE SEQUENCE [LARGE SCALE GENOMIC DNA]</scope>
    <source>
        <strain evidence="3">cv. Shandingzi</strain>
        <tissue evidence="2">Leaves</tissue>
    </source>
</reference>
<sequence length="78" mass="8429">MADDNQNVSRSVPSAVPDPSHLTVKFQDSSLQTFPPSRTQGKISGGALPPRDAHDTFSKPVSGSNKPQQGGWLRWSLQ</sequence>